<evidence type="ECO:0000313" key="1">
    <source>
        <dbReference type="EMBL" id="MPC81776.1"/>
    </source>
</evidence>
<protein>
    <submittedName>
        <fullName evidence="1">Uncharacterized protein</fullName>
    </submittedName>
</protein>
<dbReference type="EMBL" id="VSRR010057974">
    <property type="protein sequence ID" value="MPC81776.1"/>
    <property type="molecule type" value="Genomic_DNA"/>
</dbReference>
<proteinExistence type="predicted"/>
<evidence type="ECO:0000313" key="2">
    <source>
        <dbReference type="Proteomes" id="UP000324222"/>
    </source>
</evidence>
<dbReference type="Proteomes" id="UP000324222">
    <property type="component" value="Unassembled WGS sequence"/>
</dbReference>
<dbReference type="AlphaFoldDB" id="A0A5B7IIG7"/>
<organism evidence="1 2">
    <name type="scientific">Portunus trituberculatus</name>
    <name type="common">Swimming crab</name>
    <name type="synonym">Neptunus trituberculatus</name>
    <dbReference type="NCBI Taxonomy" id="210409"/>
    <lineage>
        <taxon>Eukaryota</taxon>
        <taxon>Metazoa</taxon>
        <taxon>Ecdysozoa</taxon>
        <taxon>Arthropoda</taxon>
        <taxon>Crustacea</taxon>
        <taxon>Multicrustacea</taxon>
        <taxon>Malacostraca</taxon>
        <taxon>Eumalacostraca</taxon>
        <taxon>Eucarida</taxon>
        <taxon>Decapoda</taxon>
        <taxon>Pleocyemata</taxon>
        <taxon>Brachyura</taxon>
        <taxon>Eubrachyura</taxon>
        <taxon>Portunoidea</taxon>
        <taxon>Portunidae</taxon>
        <taxon>Portuninae</taxon>
        <taxon>Portunus</taxon>
    </lineage>
</organism>
<comment type="caution">
    <text evidence="1">The sequence shown here is derived from an EMBL/GenBank/DDBJ whole genome shotgun (WGS) entry which is preliminary data.</text>
</comment>
<name>A0A5B7IIG7_PORTR</name>
<keyword evidence="2" id="KW-1185">Reference proteome</keyword>
<reference evidence="1 2" key="1">
    <citation type="submission" date="2019-05" db="EMBL/GenBank/DDBJ databases">
        <title>Another draft genome of Portunus trituberculatus and its Hox gene families provides insights of decapod evolution.</title>
        <authorList>
            <person name="Jeong J.-H."/>
            <person name="Song I."/>
            <person name="Kim S."/>
            <person name="Choi T."/>
            <person name="Kim D."/>
            <person name="Ryu S."/>
            <person name="Kim W."/>
        </authorList>
    </citation>
    <scope>NUCLEOTIDE SEQUENCE [LARGE SCALE GENOMIC DNA]</scope>
    <source>
        <tissue evidence="1">Muscle</tissue>
    </source>
</reference>
<sequence>MCPSIEEVKEKIRQTWMRVTGANRRIKPRRFLSLPKHSRRSDTEIPLVSISPSVNKPHTPPSLRQPALYYLSCLPNPAPLNPASPRVKNNKNDKQW</sequence>
<accession>A0A5B7IIG7</accession>
<gene>
    <name evidence="1" type="ORF">E2C01_076410</name>
</gene>